<keyword evidence="9" id="KW-1185">Reference proteome</keyword>
<dbReference type="InParanoid" id="G1KE29"/>
<feature type="region of interest" description="Disordered" evidence="6">
    <location>
        <begin position="643"/>
        <end position="665"/>
    </location>
</feature>
<proteinExistence type="inferred from homology"/>
<dbReference type="PANTHER" id="PTHR16650">
    <property type="entry name" value="C21ORF13-RELATED"/>
    <property type="match status" value="1"/>
</dbReference>
<dbReference type="GeneID" id="100554289"/>
<dbReference type="Proteomes" id="UP000001646">
    <property type="component" value="Chromosome 3"/>
</dbReference>
<dbReference type="Bgee" id="ENSACAG00000005442">
    <property type="expression patterns" value="Expressed in adrenal gland and 10 other cell types or tissues"/>
</dbReference>
<dbReference type="eggNOG" id="ENOG502QQSE">
    <property type="taxonomic scope" value="Eukaryota"/>
</dbReference>
<name>G1KE29_ANOCA</name>
<evidence type="ECO:0000256" key="6">
    <source>
        <dbReference type="SAM" id="MobiDB-lite"/>
    </source>
</evidence>
<reference evidence="8 9" key="1">
    <citation type="submission" date="2009-12" db="EMBL/GenBank/DDBJ databases">
        <title>The Genome Sequence of Anolis carolinensis (Green Anole Lizard).</title>
        <authorList>
            <consortium name="The Genome Sequencing Platform"/>
            <person name="Di Palma F."/>
            <person name="Alfoldi J."/>
            <person name="Heiman D."/>
            <person name="Young S."/>
            <person name="Grabherr M."/>
            <person name="Johnson J."/>
            <person name="Lander E.S."/>
            <person name="Lindblad-Toh K."/>
        </authorList>
    </citation>
    <scope>NUCLEOTIDE SEQUENCE [LARGE SCALE GENOMIC DNA]</scope>
    <source>
        <strain evidence="8 9">JBL SC #1</strain>
    </source>
</reference>
<sequence length="838" mass="94837">MTLKASCQALPRFPSDPFGHSPTSPIMLCESMLRLPWQPNSENSPPLCQCGRRKSVTSTKGGILVEASDFAWEGRQPGRRGGCGSWGNCGLSLWVRQAQGHRDGKGVAEGITIRRSKGEDNNLAVLGRLWVTKEGMMASDGFLPHFVVKEENVCEQCINHGNPCDSPSRLCEDIQSHSTNKINNCSKCSSRSGSFQLDYSNDFHANVPSKANSGSSSSCSEQNNCGSSHNYYYEDFHTDSSETSSRSSCSSHLEQTETKEDELPKKKMGHDHQAKGRKTLPKKKQQKKCYSDSAINSQKNTVARRLLSARLHNVKELKNEVSVLNNKLEASNMENQILKRLQCRHLKAISQYENAETNLPDLMAKQTGEVKTLKTLLRKSQEQEHNASRKLKEVETQLLKTKDTLQALQKLSEDKHLAERGELRRRLAALTERMEASDKKIQGLEKQLALNNASFNHQLAVEKKKTFEAQLVTTSLKMEIKLLNQKIKEKERELGIRNIYANRMLKDQQKKSDSESALKEVNVNKAVQVDIYLERVTFQKHERKQNAIISKEELTTKDTSAKDKLSNVYKEMELKAEILQTETLPVQEVSNRTCSELLAENLSLSRERQKNRREKQGLDLLKEEFEKLWTEESVQSTHEIQQKENGLGEAPIVNQEHENKREPKEAVSYKLTTVIPRPRTPSKLKKHYIFTEAVENLHQGFPSTGRLSTTSSACNNKQVNRLPSDIAEFKASDSSTTVYEPSFGKMSKPKRDISVLGEEQISVVSVEKKNTLMEELFGPNSILKDSNSPNFKKVDKEKKTLQNEKICNDISYMHDGLQCGDSKQTPIKIFDTFLENFN</sequence>
<protein>
    <recommendedName>
        <fullName evidence="3">Lebercilin-like protein</fullName>
    </recommendedName>
    <alternativeName>
        <fullName evidence="4">Leber congenital amaurosis 5-like protein</fullName>
    </alternativeName>
</protein>
<reference evidence="8" key="3">
    <citation type="submission" date="2025-09" db="UniProtKB">
        <authorList>
            <consortium name="Ensembl"/>
        </authorList>
    </citation>
    <scope>IDENTIFICATION</scope>
</reference>
<keyword evidence="2 5" id="KW-0175">Coiled coil</keyword>
<evidence type="ECO:0000256" key="3">
    <source>
        <dbReference type="ARBA" id="ARBA00041189"/>
    </source>
</evidence>
<feature type="coiled-coil region" evidence="5">
    <location>
        <begin position="314"/>
        <end position="447"/>
    </location>
</feature>
<dbReference type="GO" id="GO:0042073">
    <property type="term" value="P:intraciliary transport"/>
    <property type="evidence" value="ECO:0000318"/>
    <property type="project" value="GO_Central"/>
</dbReference>
<dbReference type="InterPro" id="IPR028933">
    <property type="entry name" value="Lebercilin_dom"/>
</dbReference>
<feature type="compositionally biased region" description="Basic and acidic residues" evidence="6">
    <location>
        <begin position="655"/>
        <end position="665"/>
    </location>
</feature>
<dbReference type="GO" id="GO:0005930">
    <property type="term" value="C:axoneme"/>
    <property type="evidence" value="ECO:0000318"/>
    <property type="project" value="GO_Central"/>
</dbReference>
<evidence type="ECO:0000313" key="8">
    <source>
        <dbReference type="Ensembl" id="ENSACAP00000005308.4"/>
    </source>
</evidence>
<feature type="domain" description="Lebercilin" evidence="7">
    <location>
        <begin position="302"/>
        <end position="494"/>
    </location>
</feature>
<evidence type="ECO:0000256" key="2">
    <source>
        <dbReference type="ARBA" id="ARBA00023054"/>
    </source>
</evidence>
<evidence type="ECO:0000256" key="5">
    <source>
        <dbReference type="SAM" id="Coils"/>
    </source>
</evidence>
<dbReference type="HOGENOM" id="CLU_026861_0_0_1"/>
<reference evidence="8" key="2">
    <citation type="submission" date="2025-08" db="UniProtKB">
        <authorList>
            <consortium name="Ensembl"/>
        </authorList>
    </citation>
    <scope>IDENTIFICATION</scope>
</reference>
<dbReference type="RefSeq" id="XP_062831173.1">
    <property type="nucleotide sequence ID" value="XM_062975103.1"/>
</dbReference>
<dbReference type="GeneTree" id="ENSGT00560000077266"/>
<accession>G1KE29</accession>
<evidence type="ECO:0000259" key="7">
    <source>
        <dbReference type="Pfam" id="PF15619"/>
    </source>
</evidence>
<evidence type="ECO:0000256" key="1">
    <source>
        <dbReference type="ARBA" id="ARBA00010229"/>
    </source>
</evidence>
<dbReference type="InterPro" id="IPR026188">
    <property type="entry name" value="Lebercilin-like"/>
</dbReference>
<feature type="compositionally biased region" description="Low complexity" evidence="6">
    <location>
        <begin position="241"/>
        <end position="251"/>
    </location>
</feature>
<organism evidence="8 9">
    <name type="scientific">Anolis carolinensis</name>
    <name type="common">Green anole</name>
    <name type="synonym">American chameleon</name>
    <dbReference type="NCBI Taxonomy" id="28377"/>
    <lineage>
        <taxon>Eukaryota</taxon>
        <taxon>Metazoa</taxon>
        <taxon>Chordata</taxon>
        <taxon>Craniata</taxon>
        <taxon>Vertebrata</taxon>
        <taxon>Euteleostomi</taxon>
        <taxon>Lepidosauria</taxon>
        <taxon>Squamata</taxon>
        <taxon>Bifurcata</taxon>
        <taxon>Unidentata</taxon>
        <taxon>Episquamata</taxon>
        <taxon>Toxicofera</taxon>
        <taxon>Iguania</taxon>
        <taxon>Dactyloidae</taxon>
        <taxon>Anolis</taxon>
    </lineage>
</organism>
<feature type="compositionally biased region" description="Basic and acidic residues" evidence="6">
    <location>
        <begin position="254"/>
        <end position="274"/>
    </location>
</feature>
<dbReference type="Ensembl" id="ENSACAT00000005425.4">
    <property type="protein sequence ID" value="ENSACAP00000005308.4"/>
    <property type="gene ID" value="ENSACAG00000005442.4"/>
</dbReference>
<feature type="coiled-coil region" evidence="5">
    <location>
        <begin position="562"/>
        <end position="624"/>
    </location>
</feature>
<dbReference type="AlphaFoldDB" id="G1KE29"/>
<gene>
    <name evidence="8" type="primary">LCA5L</name>
</gene>
<dbReference type="Pfam" id="PF15619">
    <property type="entry name" value="Lebercilin"/>
    <property type="match status" value="1"/>
</dbReference>
<dbReference type="STRING" id="28377.ENSACAP00000005308"/>
<dbReference type="PANTHER" id="PTHR16650:SF9">
    <property type="entry name" value="LEBERCILIN-LIKE PROTEIN"/>
    <property type="match status" value="1"/>
</dbReference>
<feature type="compositionally biased region" description="Basic residues" evidence="6">
    <location>
        <begin position="275"/>
        <end position="287"/>
    </location>
</feature>
<evidence type="ECO:0000313" key="9">
    <source>
        <dbReference type="Proteomes" id="UP000001646"/>
    </source>
</evidence>
<feature type="region of interest" description="Disordered" evidence="6">
    <location>
        <begin position="238"/>
        <end position="295"/>
    </location>
</feature>
<evidence type="ECO:0000256" key="4">
    <source>
        <dbReference type="ARBA" id="ARBA00041402"/>
    </source>
</evidence>
<comment type="similarity">
    <text evidence="1">Belongs to the LCA5 family.</text>
</comment>